<dbReference type="EMBL" id="NIVC01001611">
    <property type="protein sequence ID" value="PAA65859.1"/>
    <property type="molecule type" value="Genomic_DNA"/>
</dbReference>
<proteinExistence type="predicted"/>
<dbReference type="Gene3D" id="2.130.10.10">
    <property type="entry name" value="YVTN repeat-like/Quinoprotein amine dehydrogenase"/>
    <property type="match status" value="1"/>
</dbReference>
<name>A0A267EYH5_9PLAT</name>
<dbReference type="STRING" id="282301.A0A267EYH5"/>
<dbReference type="PANTHER" id="PTHR15574:SF39">
    <property type="entry name" value="DDB1- AND CUL4-ASSOCIATED FACTOR 6"/>
    <property type="match status" value="1"/>
</dbReference>
<dbReference type="GO" id="GO:0045944">
    <property type="term" value="P:positive regulation of transcription by RNA polymerase II"/>
    <property type="evidence" value="ECO:0007669"/>
    <property type="project" value="TreeGrafter"/>
</dbReference>
<evidence type="ECO:0000313" key="4">
    <source>
        <dbReference type="EMBL" id="PAA58000.1"/>
    </source>
</evidence>
<dbReference type="SUPFAM" id="SSF50978">
    <property type="entry name" value="WD40 repeat-like"/>
    <property type="match status" value="1"/>
</dbReference>
<keyword evidence="1 3" id="KW-0853">WD repeat</keyword>
<evidence type="ECO:0000313" key="7">
    <source>
        <dbReference type="Proteomes" id="UP000215902"/>
    </source>
</evidence>
<dbReference type="InterPro" id="IPR001680">
    <property type="entry name" value="WD40_rpt"/>
</dbReference>
<dbReference type="AlphaFoldDB" id="A0A267EYH5"/>
<dbReference type="OrthoDB" id="4869960at2759"/>
<evidence type="ECO:0000256" key="2">
    <source>
        <dbReference type="ARBA" id="ARBA00022737"/>
    </source>
</evidence>
<dbReference type="EMBL" id="NIVC01002426">
    <property type="protein sequence ID" value="PAA58000.1"/>
    <property type="molecule type" value="Genomic_DNA"/>
</dbReference>
<evidence type="ECO:0000313" key="6">
    <source>
        <dbReference type="EMBL" id="PAA65859.1"/>
    </source>
</evidence>
<evidence type="ECO:0000256" key="1">
    <source>
        <dbReference type="ARBA" id="ARBA00022574"/>
    </source>
</evidence>
<dbReference type="InterPro" id="IPR036322">
    <property type="entry name" value="WD40_repeat_dom_sf"/>
</dbReference>
<dbReference type="EMBL" id="NIVC01002103">
    <property type="protein sequence ID" value="PAA60842.1"/>
    <property type="molecule type" value="Genomic_DNA"/>
</dbReference>
<gene>
    <name evidence="6" type="ORF">BOX15_Mlig013620g1</name>
    <name evidence="5" type="ORF">BOX15_Mlig013620g3</name>
    <name evidence="4" type="ORF">BOX15_Mlig013620g4</name>
</gene>
<dbReference type="InterPro" id="IPR015943">
    <property type="entry name" value="WD40/YVTN_repeat-like_dom_sf"/>
</dbReference>
<feature type="repeat" description="WD" evidence="3">
    <location>
        <begin position="45"/>
        <end position="75"/>
    </location>
</feature>
<reference evidence="6 7" key="1">
    <citation type="submission" date="2017-06" db="EMBL/GenBank/DDBJ databases">
        <title>A platform for efficient transgenesis in Macrostomum lignano, a flatworm model organism for stem cell research.</title>
        <authorList>
            <person name="Berezikov E."/>
        </authorList>
    </citation>
    <scope>NUCLEOTIDE SEQUENCE [LARGE SCALE GENOMIC DNA]</scope>
    <source>
        <strain evidence="6">DV1</strain>
        <tissue evidence="6">Whole organism</tissue>
    </source>
</reference>
<dbReference type="Pfam" id="PF00400">
    <property type="entry name" value="WD40"/>
    <property type="match status" value="1"/>
</dbReference>
<comment type="caution">
    <text evidence="6">The sequence shown here is derived from an EMBL/GenBank/DDBJ whole genome shotgun (WGS) entry which is preliminary data.</text>
</comment>
<keyword evidence="2" id="KW-0677">Repeat</keyword>
<dbReference type="PROSITE" id="PS50082">
    <property type="entry name" value="WD_REPEATS_2"/>
    <property type="match status" value="1"/>
</dbReference>
<dbReference type="SMART" id="SM00320">
    <property type="entry name" value="WD40"/>
    <property type="match status" value="6"/>
</dbReference>
<accession>A0A267EYH5</accession>
<dbReference type="GO" id="GO:0005737">
    <property type="term" value="C:cytoplasm"/>
    <property type="evidence" value="ECO:0007669"/>
    <property type="project" value="TreeGrafter"/>
</dbReference>
<evidence type="ECO:0000256" key="3">
    <source>
        <dbReference type="PROSITE-ProRule" id="PRU00221"/>
    </source>
</evidence>
<dbReference type="GO" id="GO:0080008">
    <property type="term" value="C:Cul4-RING E3 ubiquitin ligase complex"/>
    <property type="evidence" value="ECO:0007669"/>
    <property type="project" value="TreeGrafter"/>
</dbReference>
<organism evidence="6 7">
    <name type="scientific">Macrostomum lignano</name>
    <dbReference type="NCBI Taxonomy" id="282301"/>
    <lineage>
        <taxon>Eukaryota</taxon>
        <taxon>Metazoa</taxon>
        <taxon>Spiralia</taxon>
        <taxon>Lophotrochozoa</taxon>
        <taxon>Platyhelminthes</taxon>
        <taxon>Rhabditophora</taxon>
        <taxon>Macrostomorpha</taxon>
        <taxon>Macrostomida</taxon>
        <taxon>Macrostomidae</taxon>
        <taxon>Macrostomum</taxon>
    </lineage>
</organism>
<dbReference type="Proteomes" id="UP000215902">
    <property type="component" value="Unassembled WGS sequence"/>
</dbReference>
<dbReference type="PANTHER" id="PTHR15574">
    <property type="entry name" value="WD REPEAT DOMAIN-CONTAINING FAMILY"/>
    <property type="match status" value="1"/>
</dbReference>
<keyword evidence="7" id="KW-1185">Reference proteome</keyword>
<dbReference type="InterPro" id="IPR045151">
    <property type="entry name" value="DCAF8"/>
</dbReference>
<evidence type="ECO:0000313" key="5">
    <source>
        <dbReference type="EMBL" id="PAA60842.1"/>
    </source>
</evidence>
<sequence>MNFGPVYFNGRGAQLNRTLVRSDFSWRLHKDLEWTVGKLSLEKKLNVHRGPVNSVCWSSTGQQLLTGSDDRNLVISTPFHSEPKGETIFSGHQANIFSAKFLPHTDDQKVASAAGNGRVSLIDLGVADGLEVARSFASHLSAVFDLVTSQWEAGVFFSVSGDGTIRQFDVREAHCGCSLLLGNQHCSPSGYTAAALHPISAGRRLFVATRDGEILEFDRRRLPSAEPVWLSRTAQKSAGSNCRISSLEFDHSGHRLLASYAGGSICLFDVAAGSSKDAEIACSSSSPAGYALLREYRGHRNSRTCIQQATFWGSEHILSGSDCGHLMVWRISDSSLIAARQADQCLVNRVAAHPQLLCLATSGMERDVKIWSPMQHGEDAGQRDQSDLAYATELARRNQQMLGCSDLLSARVAAMPNMAVPPPAGLLEAGLLPS</sequence>
<protein>
    <submittedName>
        <fullName evidence="6">Uncharacterized protein</fullName>
    </submittedName>
</protein>